<feature type="domain" description="DH" evidence="11">
    <location>
        <begin position="829"/>
        <end position="988"/>
    </location>
</feature>
<dbReference type="InterPro" id="IPR011993">
    <property type="entry name" value="PH-like_dom_sf"/>
</dbReference>
<comment type="subcellular location">
    <subcellularLocation>
        <location evidence="1">Cytoplasm</location>
        <location evidence="1">Cytoskeleton</location>
    </subcellularLocation>
</comment>
<dbReference type="InterPro" id="IPR013083">
    <property type="entry name" value="Znf_RING/FYVE/PHD"/>
</dbReference>
<keyword evidence="2" id="KW-0963">Cytoplasm</keyword>
<dbReference type="GO" id="GO:0005856">
    <property type="term" value="C:cytoskeleton"/>
    <property type="evidence" value="ECO:0007669"/>
    <property type="project" value="UniProtKB-SubCell"/>
</dbReference>
<organism evidence="13 14">
    <name type="scientific">Phoxinus phoxinus</name>
    <name type="common">Eurasian minnow</name>
    <dbReference type="NCBI Taxonomy" id="58324"/>
    <lineage>
        <taxon>Eukaryota</taxon>
        <taxon>Metazoa</taxon>
        <taxon>Chordata</taxon>
        <taxon>Craniata</taxon>
        <taxon>Vertebrata</taxon>
        <taxon>Euteleostomi</taxon>
        <taxon>Actinopterygii</taxon>
        <taxon>Neopterygii</taxon>
        <taxon>Teleostei</taxon>
        <taxon>Ostariophysi</taxon>
        <taxon>Cypriniformes</taxon>
        <taxon>Leuciscidae</taxon>
        <taxon>Phoxininae</taxon>
        <taxon>Phoxinus</taxon>
    </lineage>
</organism>
<evidence type="ECO:0000256" key="8">
    <source>
        <dbReference type="PROSITE-ProRule" id="PRU00091"/>
    </source>
</evidence>
<dbReference type="Gene3D" id="2.30.29.30">
    <property type="entry name" value="Pleckstrin-homology domain (PH domain)/Phosphotyrosine-binding domain (PTB)"/>
    <property type="match status" value="2"/>
</dbReference>
<evidence type="ECO:0000259" key="12">
    <source>
        <dbReference type="PROSITE" id="PS50178"/>
    </source>
</evidence>
<dbReference type="Gene3D" id="3.30.40.10">
    <property type="entry name" value="Zinc/RING finger domain, C3HC4 (zinc finger)"/>
    <property type="match status" value="1"/>
</dbReference>
<name>A0AAN9D5Y8_9TELE</name>
<dbReference type="InterPro" id="IPR017455">
    <property type="entry name" value="Znf_FYVE-rel"/>
</dbReference>
<feature type="domain" description="FYVE-type" evidence="12">
    <location>
        <begin position="1144"/>
        <end position="1203"/>
    </location>
</feature>
<feature type="compositionally biased region" description="Acidic residues" evidence="9">
    <location>
        <begin position="147"/>
        <end position="160"/>
    </location>
</feature>
<dbReference type="GO" id="GO:0005085">
    <property type="term" value="F:guanyl-nucleotide exchange factor activity"/>
    <property type="evidence" value="ECO:0007669"/>
    <property type="project" value="UniProtKB-KW"/>
</dbReference>
<dbReference type="SMART" id="SM00325">
    <property type="entry name" value="RhoGEF"/>
    <property type="match status" value="1"/>
</dbReference>
<dbReference type="Pfam" id="PF00169">
    <property type="entry name" value="PH"/>
    <property type="match status" value="1"/>
</dbReference>
<feature type="compositionally biased region" description="Low complexity" evidence="9">
    <location>
        <begin position="627"/>
        <end position="645"/>
    </location>
</feature>
<keyword evidence="7" id="KW-0206">Cytoskeleton</keyword>
<comment type="caution">
    <text evidence="13">The sequence shown here is derived from an EMBL/GenBank/DDBJ whole genome shotgun (WGS) entry which is preliminary data.</text>
</comment>
<evidence type="ECO:0008006" key="15">
    <source>
        <dbReference type="Google" id="ProtNLM"/>
    </source>
</evidence>
<dbReference type="InterPro" id="IPR001849">
    <property type="entry name" value="PH_domain"/>
</dbReference>
<evidence type="ECO:0000256" key="4">
    <source>
        <dbReference type="ARBA" id="ARBA00022723"/>
    </source>
</evidence>
<feature type="region of interest" description="Disordered" evidence="9">
    <location>
        <begin position="441"/>
        <end position="462"/>
    </location>
</feature>
<dbReference type="SMART" id="SM00064">
    <property type="entry name" value="FYVE"/>
    <property type="match status" value="1"/>
</dbReference>
<evidence type="ECO:0000256" key="6">
    <source>
        <dbReference type="ARBA" id="ARBA00022833"/>
    </source>
</evidence>
<evidence type="ECO:0000256" key="1">
    <source>
        <dbReference type="ARBA" id="ARBA00004245"/>
    </source>
</evidence>
<dbReference type="GO" id="GO:0005737">
    <property type="term" value="C:cytoplasm"/>
    <property type="evidence" value="ECO:0007669"/>
    <property type="project" value="TreeGrafter"/>
</dbReference>
<dbReference type="InterPro" id="IPR035899">
    <property type="entry name" value="DBL_dom_sf"/>
</dbReference>
<feature type="compositionally biased region" description="Polar residues" evidence="9">
    <location>
        <begin position="348"/>
        <end position="368"/>
    </location>
</feature>
<feature type="region of interest" description="Disordered" evidence="9">
    <location>
        <begin position="147"/>
        <end position="174"/>
    </location>
</feature>
<evidence type="ECO:0000313" key="14">
    <source>
        <dbReference type="Proteomes" id="UP001364617"/>
    </source>
</evidence>
<feature type="region of interest" description="Disordered" evidence="9">
    <location>
        <begin position="91"/>
        <end position="111"/>
    </location>
</feature>
<protein>
    <recommendedName>
        <fullName evidence="15">FYVE, RhoGEF and PH domain containing 5</fullName>
    </recommendedName>
</protein>
<dbReference type="PROSITE" id="PS50003">
    <property type="entry name" value="PH_DOMAIN"/>
    <property type="match status" value="2"/>
</dbReference>
<gene>
    <name evidence="13" type="ORF">R3I93_010249</name>
</gene>
<dbReference type="EMBL" id="JAYKXH010000010">
    <property type="protein sequence ID" value="KAK7155551.1"/>
    <property type="molecule type" value="Genomic_DNA"/>
</dbReference>
<feature type="domain" description="PH" evidence="10">
    <location>
        <begin position="1247"/>
        <end position="1341"/>
    </location>
</feature>
<proteinExistence type="predicted"/>
<dbReference type="InterPro" id="IPR051092">
    <property type="entry name" value="FYVE_RhoGEF_PH"/>
</dbReference>
<evidence type="ECO:0000259" key="11">
    <source>
        <dbReference type="PROSITE" id="PS50010"/>
    </source>
</evidence>
<evidence type="ECO:0000256" key="7">
    <source>
        <dbReference type="ARBA" id="ARBA00023212"/>
    </source>
</evidence>
<keyword evidence="6" id="KW-0862">Zinc</keyword>
<accession>A0AAN9D5Y8</accession>
<dbReference type="SUPFAM" id="SSF48065">
    <property type="entry name" value="DBL homology domain (DH-domain)"/>
    <property type="match status" value="1"/>
</dbReference>
<evidence type="ECO:0000313" key="13">
    <source>
        <dbReference type="EMBL" id="KAK7155551.1"/>
    </source>
</evidence>
<dbReference type="Pfam" id="PF00621">
    <property type="entry name" value="RhoGEF"/>
    <property type="match status" value="1"/>
</dbReference>
<dbReference type="Gene3D" id="1.20.900.10">
    <property type="entry name" value="Dbl homology (DH) domain"/>
    <property type="match status" value="1"/>
</dbReference>
<sequence>MTAEFQEHPLDPRGHFQAEPLFEMQCRSPIPEEYCDNQEPKPKNASKPRKYLQNHLSSNFHMHFPLHTNKHLSPPNSRGRVMEMHRKIVLKQEGSQERKTEKKNCTEKTVQTDEAKPDVILEQGDELGCGDELAQGIDLDLVEGLEESETFKSEDEEESMDLLSDSSSKREVGDNVVEEQIQVEDIGKIAWGLTRNGVSTSHERSSDVHVASNKVYGCIAHRDRILYDNMCSSRTFIEEFCSDGIIPGIMFSLEEDIDGMFPDICDAGEALADKDGLSECDLFEQTEPLEITETEDSVNGDIMMLTIEDGLNSSDLSSTSIEEEDDEMQLEKEKMEKKGNNYLSVKSASQDLSAATESQDCPSSNSGDVNVLESDQTSFSNSPSSSLPFIVSGSEAISDDDVPDANHNYCSKYVADHDEAMSASFNFDVISALSLVQQQPKTQGQNLQHNQDEESIGEKKGVASDHLSISEGKELTVDHVYEETEPKVQAKGFLQNRKYFMTRSISVETPSKRVDLMTSPAPGNGRLLLHPRSFYTDQCFLEDSRPALTGSLGCLSQGTLSSNLAKVTRVDIPPPFELASITKRPIRKSSPSLPNEISASCKKPDFGFKRYLLPLRFLRKSDRKSVMDNSSISSRSSSESSPQASCKRLDLIRHNMGSLELQNTPDCTPPVSPSSYVFQKNRQKQGLNFTLNNDLTSSSISIEPGSLFEALPLSKPRSFSSPNTDSSEYENVQNAASHYENVQIRLLKPVIQSQRNQTSNNDTDGYVDMSSLPGFQAKSQSSEQETDSLYTFCSPNVRTDGTVGVSVGVTSSQEKNTKASDKLTVNCSRAFYCAKELLDSEAHHVKTLQLLCESVEADERLVTVWTEVPDICSLHKNIHTLLETRLKEWDQNQGIAEIILAKKTEFSIFSSYISHYDDKLNYLEHIQSTLLDAVTLKKQFLQVIVRILQYRMLLTDYLNNLSPDSREFENTQDALVVVSDVAYHANDSLKNGADLLRLVHIEHSVLGLTDLLQPGRVFVKEGTLMKVSRKCKQPRHLFLMNDVMLYTYPQQDGKFRLINRLPLAGMEVSKPPIENAQSALKVEVKDISITLSASSCIERDSWFVTLNRTLADLGPASGDVVDCFELVEGPEMCLGENAPPLLSVSQVTVCMNCPTHFSLTNRRHHCHACGKVVCRDCCRNKFPLKYMKNRRAKVCDICYTELRKNDVAAITESSSRPLSAVFHNIHPSSLWKSRKGHLSFNQVTGSESMMSGTLQRCKNSKRSWRSLWFLLKDKVLYTYPQPEERVACETLPLLGFSVRPEAEGESSMFQLYHKSTLFCTFRAQDSNTALRWVNAMEEATVL</sequence>
<dbReference type="PANTHER" id="PTHR12673">
    <property type="entry name" value="FACIOGENITAL DYSPLASIA PROTEIN"/>
    <property type="match status" value="1"/>
</dbReference>
<feature type="compositionally biased region" description="Basic and acidic residues" evidence="9">
    <location>
        <begin position="94"/>
        <end position="111"/>
    </location>
</feature>
<dbReference type="InterPro" id="IPR000219">
    <property type="entry name" value="DH_dom"/>
</dbReference>
<keyword evidence="5 8" id="KW-0863">Zinc-finger</keyword>
<keyword evidence="14" id="KW-1185">Reference proteome</keyword>
<dbReference type="Proteomes" id="UP001364617">
    <property type="component" value="Unassembled WGS sequence"/>
</dbReference>
<dbReference type="Pfam" id="PF01363">
    <property type="entry name" value="FYVE"/>
    <property type="match status" value="1"/>
</dbReference>
<feature type="region of interest" description="Disordered" evidence="9">
    <location>
        <begin position="626"/>
        <end position="645"/>
    </location>
</feature>
<feature type="compositionally biased region" description="Basic and acidic residues" evidence="9">
    <location>
        <begin position="450"/>
        <end position="462"/>
    </location>
</feature>
<reference evidence="13 14" key="1">
    <citation type="submission" date="2024-02" db="EMBL/GenBank/DDBJ databases">
        <title>Chromosome-level genome assembly of the Eurasian Minnow (Phoxinus phoxinus).</title>
        <authorList>
            <person name="Oriowo T.O."/>
            <person name="Martin S."/>
            <person name="Stange M."/>
            <person name="Chrysostomakis Y."/>
            <person name="Brown T."/>
            <person name="Winkler S."/>
            <person name="Kukowka S."/>
            <person name="Myers E.W."/>
            <person name="Bohne A."/>
        </authorList>
    </citation>
    <scope>NUCLEOTIDE SEQUENCE [LARGE SCALE GENOMIC DNA]</scope>
    <source>
        <strain evidence="13">ZFMK-TIS-60720</strain>
        <tissue evidence="13">Whole Organism</tissue>
    </source>
</reference>
<evidence type="ECO:0000256" key="5">
    <source>
        <dbReference type="ARBA" id="ARBA00022771"/>
    </source>
</evidence>
<dbReference type="PROSITE" id="PS50010">
    <property type="entry name" value="DH_2"/>
    <property type="match status" value="1"/>
</dbReference>
<evidence type="ECO:0000256" key="3">
    <source>
        <dbReference type="ARBA" id="ARBA00022658"/>
    </source>
</evidence>
<evidence type="ECO:0000256" key="9">
    <source>
        <dbReference type="SAM" id="MobiDB-lite"/>
    </source>
</evidence>
<dbReference type="InterPro" id="IPR000306">
    <property type="entry name" value="Znf_FYVE"/>
</dbReference>
<dbReference type="GO" id="GO:0008270">
    <property type="term" value="F:zinc ion binding"/>
    <property type="evidence" value="ECO:0007669"/>
    <property type="project" value="UniProtKB-KW"/>
</dbReference>
<dbReference type="PROSITE" id="PS50178">
    <property type="entry name" value="ZF_FYVE"/>
    <property type="match status" value="1"/>
</dbReference>
<feature type="domain" description="PH" evidence="10">
    <location>
        <begin position="1017"/>
        <end position="1111"/>
    </location>
</feature>
<evidence type="ECO:0000259" key="10">
    <source>
        <dbReference type="PROSITE" id="PS50003"/>
    </source>
</evidence>
<feature type="compositionally biased region" description="Low complexity" evidence="9">
    <location>
        <begin position="374"/>
        <end position="386"/>
    </location>
</feature>
<keyword evidence="4" id="KW-0479">Metal-binding</keyword>
<dbReference type="SUPFAM" id="SSF50729">
    <property type="entry name" value="PH domain-like"/>
    <property type="match status" value="2"/>
</dbReference>
<keyword evidence="3" id="KW-0344">Guanine-nucleotide releasing factor</keyword>
<evidence type="ECO:0000256" key="2">
    <source>
        <dbReference type="ARBA" id="ARBA00022490"/>
    </source>
</evidence>
<dbReference type="SMART" id="SM00233">
    <property type="entry name" value="PH"/>
    <property type="match status" value="2"/>
</dbReference>
<dbReference type="PANTHER" id="PTHR12673:SF13">
    <property type="entry name" value="FYVE, RHOGEF AND PH DOMAIN-CONTAINING PROTEIN 5"/>
    <property type="match status" value="1"/>
</dbReference>
<feature type="region of interest" description="Disordered" evidence="9">
    <location>
        <begin position="348"/>
        <end position="386"/>
    </location>
</feature>